<proteinExistence type="predicted"/>
<protein>
    <submittedName>
        <fullName evidence="1">Phthalyl amidase</fullName>
    </submittedName>
</protein>
<evidence type="ECO:0000313" key="2">
    <source>
        <dbReference type="Proteomes" id="UP000265509"/>
    </source>
</evidence>
<dbReference type="Gene3D" id="3.40.50.1820">
    <property type="entry name" value="alpha/beta hydrolase"/>
    <property type="match status" value="1"/>
</dbReference>
<dbReference type="AlphaFoldDB" id="A0A3L7E067"/>
<comment type="caution">
    <text evidence="1">The sequence shown here is derived from an EMBL/GenBank/DDBJ whole genome shotgun (WGS) entry which is preliminary data.</text>
</comment>
<dbReference type="InterPro" id="IPR029058">
    <property type="entry name" value="AB_hydrolase_fold"/>
</dbReference>
<sequence length="432" mass="46309">MASLLLLLASGSQAAKPPQYYVDQSKLPFEALPGAQAYWGVHAGAGYQIEVPDNWNGSLVVWAHGYRGTGLELTVDPHPLRQALIPNGYAWAASSYTRNDYDISAGVQSTHALIKRFRGLVGKPSQILMTGASMGGHITGVIIEQYPGLFAGAMPICGVMADHELFDFFLDFNLAAQQLGVGGSTYPIDAATYLFGTVPAIKSNLEAVPGGWPGALNDTGNNFKNLVEIRSGGERPNFDEAWFFWNTVPNNGSGPGNFLFDLAVGDGSLPRAPGSVVDNLDTVYQFDTDPALTPEEQALNDLIFRIGADPQTRRKQGLAQVPTITGDIDIPVLTLHNLGDLFVPVLNQVEYAKRVFDQGNSDLLVQRAIRGVAHCGFTGNELVTAFFDLVNWIESGQQPAGDNFLDPAAVADPEFGCQFSDAAGHLLATPCP</sequence>
<dbReference type="Proteomes" id="UP000265509">
    <property type="component" value="Unassembled WGS sequence"/>
</dbReference>
<evidence type="ECO:0000313" key="1">
    <source>
        <dbReference type="EMBL" id="RLQ22896.1"/>
    </source>
</evidence>
<gene>
    <name evidence="1" type="ORF">DWB85_05475</name>
</gene>
<keyword evidence="2" id="KW-1185">Reference proteome</keyword>
<organism evidence="1 2">
    <name type="scientific">Seongchinamella sediminis</name>
    <dbReference type="NCBI Taxonomy" id="2283635"/>
    <lineage>
        <taxon>Bacteria</taxon>
        <taxon>Pseudomonadati</taxon>
        <taxon>Pseudomonadota</taxon>
        <taxon>Gammaproteobacteria</taxon>
        <taxon>Cellvibrionales</taxon>
        <taxon>Halieaceae</taxon>
        <taxon>Seongchinamella</taxon>
    </lineage>
</organism>
<reference evidence="1 2" key="1">
    <citation type="submission" date="2018-07" db="EMBL/GenBank/DDBJ databases">
        <title>Halioglobus sp. genome submission.</title>
        <authorList>
            <person name="Ye M.-Q."/>
            <person name="Du Z.-J."/>
        </authorList>
    </citation>
    <scope>NUCLEOTIDE SEQUENCE [LARGE SCALE GENOMIC DNA]</scope>
    <source>
        <strain evidence="1 2">U0301</strain>
    </source>
</reference>
<dbReference type="SUPFAM" id="SSF53474">
    <property type="entry name" value="alpha/beta-Hydrolases"/>
    <property type="match status" value="1"/>
</dbReference>
<accession>A0A3L7E067</accession>
<dbReference type="EMBL" id="QRAN01000004">
    <property type="protein sequence ID" value="RLQ22896.1"/>
    <property type="molecule type" value="Genomic_DNA"/>
</dbReference>
<name>A0A3L7E067_9GAMM</name>